<feature type="chain" id="PRO_5026829100" evidence="1">
    <location>
        <begin position="27"/>
        <end position="455"/>
    </location>
</feature>
<protein>
    <submittedName>
        <fullName evidence="3">BACON domain-containing protein</fullName>
    </submittedName>
</protein>
<keyword evidence="1" id="KW-0732">Signal</keyword>
<proteinExistence type="predicted"/>
<keyword evidence="4" id="KW-1185">Reference proteome</keyword>
<comment type="caution">
    <text evidence="3">The sequence shown here is derived from an EMBL/GenBank/DDBJ whole genome shotgun (WGS) entry which is preliminary data.</text>
</comment>
<sequence length="455" mass="48804">MMKHYITSVLLAALTVAAALSFTACSDDNDAGEAFFTVYDGSNAIESYNFDYTAADTTVWNKAKTLVVRSNRPWKLVPQDENGWLRVFPDEGEGDGLIRLSRTLNNKPDTRTLTYKIYLDGKDSGKTFTVTQTGAEPYLKGSATSFTIARTGGENQFTVITNVPYEYSLKGKDTSWLTVTRSTADENVLLLTAGENLSGDDRTITLHLQGTGNYAALTLDIPVTQLSTIFFDNFAWMGINGIDTRAGLSILGWDTNGESGARFDKWTDDELAHGWVSRSTTCYMRPGFFKLGKTGSGGDIVSPKIDEIAGTMDITVSFQAVGYSSAKGALDDKVLYVGLLGPGKIVGVKGAGTADLNQSCSYVDADGTTPLTLTGCACITLTSDNNFNPTTDPDGLLIWNKPVTKYSVLIAGATSETQVVMIGGAFGTALKTIGQGKNRVFIDNFTVRAGLASND</sequence>
<dbReference type="RefSeq" id="WP_154327182.1">
    <property type="nucleotide sequence ID" value="NZ_CP045696.1"/>
</dbReference>
<feature type="domain" description="BACON" evidence="2">
    <location>
        <begin position="144"/>
        <end position="221"/>
    </location>
</feature>
<reference evidence="3 4" key="1">
    <citation type="submission" date="2019-08" db="EMBL/GenBank/DDBJ databases">
        <title>In-depth cultivation of the pig gut microbiome towards novel bacterial diversity and tailored functional studies.</title>
        <authorList>
            <person name="Wylensek D."/>
            <person name="Hitch T.C.A."/>
            <person name="Clavel T."/>
        </authorList>
    </citation>
    <scope>NUCLEOTIDE SEQUENCE [LARGE SCALE GENOMIC DNA]</scope>
    <source>
        <strain evidence="3 4">Oil-RF-744-WCA-WT-10</strain>
    </source>
</reference>
<evidence type="ECO:0000313" key="3">
    <source>
        <dbReference type="EMBL" id="MSS17267.1"/>
    </source>
</evidence>
<name>A0A6L5XCC9_9BACT</name>
<evidence type="ECO:0000256" key="1">
    <source>
        <dbReference type="SAM" id="SignalP"/>
    </source>
</evidence>
<dbReference type="Pfam" id="PF19190">
    <property type="entry name" value="BACON_2"/>
    <property type="match status" value="1"/>
</dbReference>
<accession>A0A6L5XCC9</accession>
<evidence type="ECO:0000313" key="4">
    <source>
        <dbReference type="Proteomes" id="UP000483362"/>
    </source>
</evidence>
<dbReference type="Gene3D" id="2.60.40.10">
    <property type="entry name" value="Immunoglobulins"/>
    <property type="match status" value="2"/>
</dbReference>
<feature type="signal peptide" evidence="1">
    <location>
        <begin position="1"/>
        <end position="26"/>
    </location>
</feature>
<dbReference type="InterPro" id="IPR013783">
    <property type="entry name" value="Ig-like_fold"/>
</dbReference>
<evidence type="ECO:0000259" key="2">
    <source>
        <dbReference type="Pfam" id="PF19190"/>
    </source>
</evidence>
<dbReference type="InterPro" id="IPR024361">
    <property type="entry name" value="BACON"/>
</dbReference>
<gene>
    <name evidence="3" type="ORF">FYJ29_05750</name>
</gene>
<organism evidence="3 4">
    <name type="scientific">Sodaliphilus pleomorphus</name>
    <dbReference type="NCBI Taxonomy" id="2606626"/>
    <lineage>
        <taxon>Bacteria</taxon>
        <taxon>Pseudomonadati</taxon>
        <taxon>Bacteroidota</taxon>
        <taxon>Bacteroidia</taxon>
        <taxon>Bacteroidales</taxon>
        <taxon>Muribaculaceae</taxon>
        <taxon>Sodaliphilus</taxon>
    </lineage>
</organism>
<dbReference type="AlphaFoldDB" id="A0A6L5XCC9"/>
<dbReference type="PROSITE" id="PS51257">
    <property type="entry name" value="PROKAR_LIPOPROTEIN"/>
    <property type="match status" value="1"/>
</dbReference>
<dbReference type="Proteomes" id="UP000483362">
    <property type="component" value="Unassembled WGS sequence"/>
</dbReference>
<dbReference type="EMBL" id="VULT01000007">
    <property type="protein sequence ID" value="MSS17267.1"/>
    <property type="molecule type" value="Genomic_DNA"/>
</dbReference>